<evidence type="ECO:0000256" key="3">
    <source>
        <dbReference type="ARBA" id="ARBA00023274"/>
    </source>
</evidence>
<evidence type="ECO:0000256" key="4">
    <source>
        <dbReference type="ARBA" id="ARBA00035287"/>
    </source>
</evidence>
<dbReference type="HAMAP" id="MF_01369_B">
    <property type="entry name" value="Ribosomal_uL23_B"/>
    <property type="match status" value="1"/>
</dbReference>
<dbReference type="Gene3D" id="3.30.70.330">
    <property type="match status" value="1"/>
</dbReference>
<dbReference type="SUPFAM" id="SSF54189">
    <property type="entry name" value="Ribosomal proteins S24e, L23 and L15e"/>
    <property type="match status" value="1"/>
</dbReference>
<evidence type="ECO:0000256" key="1">
    <source>
        <dbReference type="ARBA" id="ARBA00006700"/>
    </source>
</evidence>
<dbReference type="GO" id="GO:1990904">
    <property type="term" value="C:ribonucleoprotein complex"/>
    <property type="evidence" value="ECO:0007669"/>
    <property type="project" value="UniProtKB-KW"/>
</dbReference>
<accession>A0A873HVR4</accession>
<evidence type="ECO:0000313" key="5">
    <source>
        <dbReference type="EMBL" id="QOZ41698.1"/>
    </source>
</evidence>
<dbReference type="AlphaFoldDB" id="A0A873HVR4"/>
<reference evidence="5" key="1">
    <citation type="journal article" name="Front. Plant Sci.">
        <title>Sequencing and Analysis of the Complete Organellar Genomes of Prototheca wickerhamii.</title>
        <authorList>
            <person name="Bakula Z."/>
            <person name="Gromadka R."/>
            <person name="Gawor J."/>
            <person name="Siedlecki P."/>
            <person name="Pomorski J.J."/>
            <person name="Maciszewski K."/>
            <person name="Gromadka A."/>
            <person name="Karnkowska A."/>
            <person name="Jagielski T."/>
        </authorList>
    </citation>
    <scope>NUCLEOTIDE SEQUENCE</scope>
    <source>
        <strain evidence="5">DBVPG</strain>
    </source>
</reference>
<evidence type="ECO:0000256" key="2">
    <source>
        <dbReference type="ARBA" id="ARBA00022980"/>
    </source>
</evidence>
<dbReference type="InterPro" id="IPR012677">
    <property type="entry name" value="Nucleotide-bd_a/b_plait_sf"/>
</dbReference>
<keyword evidence="2 5" id="KW-0689">Ribosomal protein</keyword>
<dbReference type="RefSeq" id="YP_010040802.1">
    <property type="nucleotide sequence ID" value="NC_054192.1"/>
</dbReference>
<dbReference type="GO" id="GO:0006412">
    <property type="term" value="P:translation"/>
    <property type="evidence" value="ECO:0007669"/>
    <property type="project" value="InterPro"/>
</dbReference>
<name>A0A873HVR4_PROWI</name>
<protein>
    <recommendedName>
        <fullName evidence="4">Large ribosomal subunit protein uL23c</fullName>
    </recommendedName>
</protein>
<dbReference type="GO" id="GO:0005840">
    <property type="term" value="C:ribosome"/>
    <property type="evidence" value="ECO:0007669"/>
    <property type="project" value="UniProtKB-KW"/>
</dbReference>
<proteinExistence type="inferred from homology"/>
<dbReference type="InterPro" id="IPR012678">
    <property type="entry name" value="Ribosomal_uL23/eL15/eS24_sf"/>
</dbReference>
<dbReference type="GO" id="GO:0003735">
    <property type="term" value="F:structural constituent of ribosome"/>
    <property type="evidence" value="ECO:0007669"/>
    <property type="project" value="InterPro"/>
</dbReference>
<sequence length="88" mass="10527">MFDFIQYPVTYSSKNIDLMKKNQYFFDVNKNITKPQIKKIFEDYFKIKIVSINTHRLPRKKKHSGFSKSIKRVIITSKSEINLINIIN</sequence>
<organism evidence="5">
    <name type="scientific">Prototheca wickerhamii</name>
    <dbReference type="NCBI Taxonomy" id="3111"/>
    <lineage>
        <taxon>Eukaryota</taxon>
        <taxon>Viridiplantae</taxon>
        <taxon>Chlorophyta</taxon>
        <taxon>core chlorophytes</taxon>
        <taxon>Trebouxiophyceae</taxon>
        <taxon>Chlorellales</taxon>
        <taxon>Chlorellaceae</taxon>
        <taxon>Prototheca</taxon>
    </lineage>
</organism>
<keyword evidence="5" id="KW-0934">Plastid</keyword>
<comment type="similarity">
    <text evidence="1">Belongs to the universal ribosomal protein uL23 family.</text>
</comment>
<geneLocation type="non-photosynthetic plastid" evidence="5"/>
<dbReference type="Pfam" id="PF00276">
    <property type="entry name" value="Ribosomal_L23"/>
    <property type="match status" value="1"/>
</dbReference>
<dbReference type="GeneID" id="63880519"/>
<dbReference type="InterPro" id="IPR013025">
    <property type="entry name" value="Ribosomal_uL23-like"/>
</dbReference>
<dbReference type="EMBL" id="MN794236">
    <property type="protein sequence ID" value="QOZ41698.1"/>
    <property type="molecule type" value="Genomic_DNA"/>
</dbReference>
<keyword evidence="3" id="KW-0687">Ribonucleoprotein</keyword>
<gene>
    <name evidence="5" type="primary">rpl23</name>
    <name evidence="5" type="ORF">DBVPGpl_030</name>
</gene>